<dbReference type="Pfam" id="PF09946">
    <property type="entry name" value="DUF2178"/>
    <property type="match status" value="1"/>
</dbReference>
<gene>
    <name evidence="2" type="ORF">Sv326_0718</name>
</gene>
<keyword evidence="1" id="KW-1133">Transmembrane helix</keyword>
<dbReference type="AlphaFoldDB" id="A0A7D5XF07"/>
<evidence type="ECO:0000313" key="2">
    <source>
        <dbReference type="EMBL" id="QLJ52893.1"/>
    </source>
</evidence>
<feature type="transmembrane region" description="Helical" evidence="1">
    <location>
        <begin position="106"/>
        <end position="126"/>
    </location>
</feature>
<keyword evidence="1" id="KW-0472">Membrane</keyword>
<feature type="transmembrane region" description="Helical" evidence="1">
    <location>
        <begin position="38"/>
        <end position="55"/>
    </location>
</feature>
<reference evidence="3" key="1">
    <citation type="submission" date="2020-07" db="EMBL/GenBank/DDBJ databases">
        <title>Metabolic diversity and evolutionary history of the archaeal phylum ###Micrarchaeota### uncovered from a freshwater lake metagenome.</title>
        <authorList>
            <person name="Kadnikov V.V."/>
            <person name="Savvichev A.S."/>
            <person name="Mardanov A.V."/>
            <person name="Beletsky A.V."/>
            <person name="Chupakov A.V."/>
            <person name="Kokryatskaya N.M."/>
            <person name="Pimenov N.V."/>
            <person name="Ravin N.V."/>
        </authorList>
    </citation>
    <scope>NUCLEOTIDE SEQUENCE [LARGE SCALE GENOMIC DNA]</scope>
</reference>
<keyword evidence="1" id="KW-0812">Transmembrane</keyword>
<protein>
    <recommendedName>
        <fullName evidence="4">DUF2178 domain-containing protein</fullName>
    </recommendedName>
</protein>
<evidence type="ECO:0008006" key="4">
    <source>
        <dbReference type="Google" id="ProtNLM"/>
    </source>
</evidence>
<evidence type="ECO:0000313" key="3">
    <source>
        <dbReference type="Proteomes" id="UP000510821"/>
    </source>
</evidence>
<dbReference type="InterPro" id="IPR019235">
    <property type="entry name" value="DUF2178_TM"/>
</dbReference>
<sequence>MEGTNIKKRSLRVLFFSAIVILGGVILSVLGYVDAKTAPYIMSIGVAMLFVGIAIQFRKKDEDIVDERTKKIDMAALAYSWRFTFIVIALLMLVNEFTSIKLSAEAVLGIIFFFMAASQIVLMWGFNRRGDVG</sequence>
<dbReference type="KEGG" id="flt:Sv326_0718"/>
<organism evidence="2 3">
    <name type="scientific">Fermentimicrarchaeum limneticum</name>
    <dbReference type="NCBI Taxonomy" id="2795018"/>
    <lineage>
        <taxon>Archaea</taxon>
        <taxon>Candidatus Micrarchaeota</taxon>
        <taxon>Candidatus Fermentimicrarchaeales</taxon>
        <taxon>Candidatus Fermentimicrarchaeaceae</taxon>
        <taxon>Candidatus Fermentimicrarchaeum</taxon>
    </lineage>
</organism>
<accession>A0A7D5XF07</accession>
<feature type="transmembrane region" description="Helical" evidence="1">
    <location>
        <begin position="76"/>
        <end position="94"/>
    </location>
</feature>
<name>A0A7D5XF07_FERL1</name>
<evidence type="ECO:0000256" key="1">
    <source>
        <dbReference type="SAM" id="Phobius"/>
    </source>
</evidence>
<proteinExistence type="predicted"/>
<dbReference type="EMBL" id="CP058998">
    <property type="protein sequence ID" value="QLJ52893.1"/>
    <property type="molecule type" value="Genomic_DNA"/>
</dbReference>
<dbReference type="Proteomes" id="UP000510821">
    <property type="component" value="Chromosome"/>
</dbReference>
<feature type="transmembrane region" description="Helical" evidence="1">
    <location>
        <begin position="12"/>
        <end position="32"/>
    </location>
</feature>